<dbReference type="KEGG" id="ntn:D5366_10275"/>
<reference evidence="10 11" key="1">
    <citation type="submission" date="2018-09" db="EMBL/GenBank/DDBJ databases">
        <title>The complete genome sequence of Neokomagataea tanensis NBRC 106556(T).</title>
        <authorList>
            <person name="Chua K.-O."/>
            <person name="See-Too W.-S."/>
            <person name="Hong K.-W."/>
            <person name="Yin W.-F."/>
            <person name="Chan K.-G."/>
        </authorList>
    </citation>
    <scope>NUCLEOTIDE SEQUENCE [LARGE SCALE GENOMIC DNA]</scope>
    <source>
        <strain evidence="11">AH13 \ NBRC 106556</strain>
    </source>
</reference>
<dbReference type="Gene3D" id="3.40.109.10">
    <property type="entry name" value="NADH Oxidase"/>
    <property type="match status" value="1"/>
</dbReference>
<dbReference type="AlphaFoldDB" id="A0A4Y6V6D5"/>
<organism evidence="10 11">
    <name type="scientific">Neokomagataea tanensis</name>
    <dbReference type="NCBI Taxonomy" id="661191"/>
    <lineage>
        <taxon>Bacteria</taxon>
        <taxon>Pseudomonadati</taxon>
        <taxon>Pseudomonadota</taxon>
        <taxon>Alphaproteobacteria</taxon>
        <taxon>Acetobacterales</taxon>
        <taxon>Acetobacteraceae</taxon>
        <taxon>Neokomagataea</taxon>
    </lineage>
</organism>
<evidence type="ECO:0000256" key="4">
    <source>
        <dbReference type="ARBA" id="ARBA00022857"/>
    </source>
</evidence>
<keyword evidence="3 7" id="KW-0288">FMN</keyword>
<protein>
    <recommendedName>
        <fullName evidence="7">Putative NAD(P)H nitroreductase</fullName>
        <ecNumber evidence="7">1.-.-.-</ecNumber>
    </recommendedName>
</protein>
<keyword evidence="2 7" id="KW-0285">Flavoprotein</keyword>
<evidence type="ECO:0000256" key="8">
    <source>
        <dbReference type="PIRSR" id="PIRSR000232-1"/>
    </source>
</evidence>
<feature type="binding site" description="in other chain" evidence="8">
    <location>
        <begin position="156"/>
        <end position="158"/>
    </location>
    <ligand>
        <name>FMN</name>
        <dbReference type="ChEBI" id="CHEBI:58210"/>
        <note>ligand shared between dimeric partners</note>
    </ligand>
</feature>
<evidence type="ECO:0000256" key="7">
    <source>
        <dbReference type="PIRNR" id="PIRNR000232"/>
    </source>
</evidence>
<dbReference type="PANTHER" id="PTHR43821:SF1">
    <property type="entry name" value="NAD(P)H NITROREDUCTASE YDJA-RELATED"/>
    <property type="match status" value="1"/>
</dbReference>
<sequence length="219" mass="24015">MQFMHAIFPLGGMLGAIHISIMSKSVLDTLLSRASTDQLVEPAPSGIELERILSAGLRAPDHGRLRPWRYTVIAGEYRTAFADQVCDAVIRQAPDTPDFKLKKRREKFRTIPAIIALGFHVQPEGKIPVSEQEAAVAAGAMNVLNALHFEGFSGVWVTGAFQKDQQLLESLGLTTPHRLEGFLLVGTPSNPELSKPRPDIKPYMAIWNGKNASFAADED</sequence>
<comment type="cofactor">
    <cofactor evidence="8">
        <name>FMN</name>
        <dbReference type="ChEBI" id="CHEBI:58210"/>
    </cofactor>
    <text evidence="8">Binds 1 FMN per subunit.</text>
</comment>
<evidence type="ECO:0000313" key="11">
    <source>
        <dbReference type="Proteomes" id="UP000317214"/>
    </source>
</evidence>
<evidence type="ECO:0000313" key="10">
    <source>
        <dbReference type="EMBL" id="QDH25533.1"/>
    </source>
</evidence>
<dbReference type="Proteomes" id="UP000317214">
    <property type="component" value="Chromosome"/>
</dbReference>
<keyword evidence="5 7" id="KW-0560">Oxidoreductase</keyword>
<feature type="domain" description="Nitroreductase" evidence="9">
    <location>
        <begin position="48"/>
        <end position="186"/>
    </location>
</feature>
<dbReference type="Pfam" id="PF00881">
    <property type="entry name" value="Nitroreductase"/>
    <property type="match status" value="1"/>
</dbReference>
<dbReference type="OrthoDB" id="9804207at2"/>
<proteinExistence type="inferred from homology"/>
<feature type="binding site" evidence="8">
    <location>
        <position position="58"/>
    </location>
    <ligand>
        <name>FMN</name>
        <dbReference type="ChEBI" id="CHEBI:58210"/>
        <note>ligand shared between dimeric partners</note>
    </ligand>
</feature>
<keyword evidence="11" id="KW-1185">Reference proteome</keyword>
<evidence type="ECO:0000256" key="6">
    <source>
        <dbReference type="ARBA" id="ARBA00023027"/>
    </source>
</evidence>
<evidence type="ECO:0000256" key="2">
    <source>
        <dbReference type="ARBA" id="ARBA00022630"/>
    </source>
</evidence>
<dbReference type="InterPro" id="IPR052530">
    <property type="entry name" value="NAD(P)H_nitroreductase"/>
</dbReference>
<name>A0A4Y6V6D5_9PROT</name>
<evidence type="ECO:0000256" key="1">
    <source>
        <dbReference type="ARBA" id="ARBA00007118"/>
    </source>
</evidence>
<accession>A0A4Y6V6D5</accession>
<dbReference type="InterPro" id="IPR029479">
    <property type="entry name" value="Nitroreductase"/>
</dbReference>
<dbReference type="InterPro" id="IPR026021">
    <property type="entry name" value="YdjA-like"/>
</dbReference>
<dbReference type="InterPro" id="IPR000415">
    <property type="entry name" value="Nitroreductase-like"/>
</dbReference>
<feature type="binding site" description="in other chain" evidence="8">
    <location>
        <begin position="33"/>
        <end position="35"/>
    </location>
    <ligand>
        <name>FMN</name>
        <dbReference type="ChEBI" id="CHEBI:58210"/>
        <note>ligand shared between dimeric partners</note>
    </ligand>
</feature>
<dbReference type="PANTHER" id="PTHR43821">
    <property type="entry name" value="NAD(P)H NITROREDUCTASE YDJA-RELATED"/>
    <property type="match status" value="1"/>
</dbReference>
<dbReference type="PIRSF" id="PIRSF000232">
    <property type="entry name" value="YdjA"/>
    <property type="match status" value="1"/>
</dbReference>
<evidence type="ECO:0000256" key="5">
    <source>
        <dbReference type="ARBA" id="ARBA00023002"/>
    </source>
</evidence>
<evidence type="ECO:0000259" key="9">
    <source>
        <dbReference type="Pfam" id="PF00881"/>
    </source>
</evidence>
<keyword evidence="4 7" id="KW-0521">NADP</keyword>
<dbReference type="CDD" id="cd02135">
    <property type="entry name" value="YdjA-like"/>
    <property type="match status" value="1"/>
</dbReference>
<dbReference type="EC" id="1.-.-.-" evidence="7"/>
<dbReference type="SUPFAM" id="SSF55469">
    <property type="entry name" value="FMN-dependent nitroreductase-like"/>
    <property type="match status" value="1"/>
</dbReference>
<dbReference type="EMBL" id="CP032485">
    <property type="protein sequence ID" value="QDH25533.1"/>
    <property type="molecule type" value="Genomic_DNA"/>
</dbReference>
<feature type="binding site" evidence="8">
    <location>
        <position position="62"/>
    </location>
    <ligand>
        <name>FMN</name>
        <dbReference type="ChEBI" id="CHEBI:58210"/>
        <note>ligand shared between dimeric partners</note>
    </ligand>
</feature>
<dbReference type="GO" id="GO:0016491">
    <property type="term" value="F:oxidoreductase activity"/>
    <property type="evidence" value="ECO:0007669"/>
    <property type="project" value="UniProtKB-UniRule"/>
</dbReference>
<comment type="similarity">
    <text evidence="1 7">Belongs to the nitroreductase family.</text>
</comment>
<gene>
    <name evidence="10" type="ORF">D5366_10275</name>
</gene>
<keyword evidence="6 7" id="KW-0520">NAD</keyword>
<evidence type="ECO:0000256" key="3">
    <source>
        <dbReference type="ARBA" id="ARBA00022643"/>
    </source>
</evidence>